<feature type="transmembrane region" description="Helical" evidence="1">
    <location>
        <begin position="71"/>
        <end position="92"/>
    </location>
</feature>
<dbReference type="AlphaFoldDB" id="A0A1G4VFD8"/>
<evidence type="ECO:0000256" key="1">
    <source>
        <dbReference type="SAM" id="Phobius"/>
    </source>
</evidence>
<dbReference type="Proteomes" id="UP000182124">
    <property type="component" value="Unassembled WGS sequence"/>
</dbReference>
<protein>
    <submittedName>
        <fullName evidence="2">Uncharacterized protein</fullName>
    </submittedName>
</protein>
<proteinExistence type="predicted"/>
<feature type="transmembrane region" description="Helical" evidence="1">
    <location>
        <begin position="112"/>
        <end position="129"/>
    </location>
</feature>
<dbReference type="STRING" id="329186.SAMN02927925_00760"/>
<organism evidence="2 3">
    <name type="scientific">Flavobacterium saliperosum</name>
    <dbReference type="NCBI Taxonomy" id="329186"/>
    <lineage>
        <taxon>Bacteria</taxon>
        <taxon>Pseudomonadati</taxon>
        <taxon>Bacteroidota</taxon>
        <taxon>Flavobacteriia</taxon>
        <taxon>Flavobacteriales</taxon>
        <taxon>Flavobacteriaceae</taxon>
        <taxon>Flavobacterium</taxon>
    </lineage>
</organism>
<keyword evidence="1" id="KW-0472">Membrane</keyword>
<name>A0A1G4VFD8_9FLAO</name>
<dbReference type="EMBL" id="FMTY01000002">
    <property type="protein sequence ID" value="SCX05157.1"/>
    <property type="molecule type" value="Genomic_DNA"/>
</dbReference>
<evidence type="ECO:0000313" key="3">
    <source>
        <dbReference type="Proteomes" id="UP000182124"/>
    </source>
</evidence>
<feature type="transmembrane region" description="Helical" evidence="1">
    <location>
        <begin position="30"/>
        <end position="56"/>
    </location>
</feature>
<keyword evidence="1" id="KW-0812">Transmembrane</keyword>
<gene>
    <name evidence="2" type="ORF">SAMN02927925_00760</name>
</gene>
<keyword evidence="1" id="KW-1133">Transmembrane helix</keyword>
<dbReference type="eggNOG" id="COG3127">
    <property type="taxonomic scope" value="Bacteria"/>
</dbReference>
<feature type="transmembrane region" description="Helical" evidence="1">
    <location>
        <begin position="135"/>
        <end position="155"/>
    </location>
</feature>
<accession>A0A1G4VFD8</accession>
<feature type="transmembrane region" description="Helical" evidence="1">
    <location>
        <begin position="162"/>
        <end position="179"/>
    </location>
</feature>
<sequence length="209" mass="23451">MFFKVLNMDTQNYLQDLKEIKDLMNKSSQFISLSGLSGILAGIYALIGAVVAYYLIENHDEYYITLESSTFKLILLTAALVLVASLLTAYLCTINKAKKVGEKVWNASSRRLLINFFIPLVTGGIFAILLLKNGYYGLVAPITLLFYGLACVNASKYTLRDVRYLGITEIILGLLAVEFSGYGLYFWVLGFGICHIVYGTVMHFKYDRK</sequence>
<evidence type="ECO:0000313" key="2">
    <source>
        <dbReference type="EMBL" id="SCX05157.1"/>
    </source>
</evidence>
<feature type="transmembrane region" description="Helical" evidence="1">
    <location>
        <begin position="185"/>
        <end position="204"/>
    </location>
</feature>
<reference evidence="2 3" key="1">
    <citation type="submission" date="2016-10" db="EMBL/GenBank/DDBJ databases">
        <authorList>
            <person name="de Groot N.N."/>
        </authorList>
    </citation>
    <scope>NUCLEOTIDE SEQUENCE [LARGE SCALE GENOMIC DNA]</scope>
    <source>
        <strain evidence="2 3">CGMCC 1.3801</strain>
    </source>
</reference>